<proteinExistence type="predicted"/>
<dbReference type="EMBL" id="CAJNOK010004650">
    <property type="protein sequence ID" value="CAF0944708.1"/>
    <property type="molecule type" value="Genomic_DNA"/>
</dbReference>
<evidence type="ECO:0000313" key="3">
    <source>
        <dbReference type="Proteomes" id="UP000677228"/>
    </source>
</evidence>
<dbReference type="Proteomes" id="UP000677228">
    <property type="component" value="Unassembled WGS sequence"/>
</dbReference>
<dbReference type="AlphaFoldDB" id="A0A8S2DF46"/>
<dbReference type="EMBL" id="CAJOBA010004655">
    <property type="protein sequence ID" value="CAF3719430.1"/>
    <property type="molecule type" value="Genomic_DNA"/>
</dbReference>
<reference evidence="1" key="1">
    <citation type="submission" date="2021-02" db="EMBL/GenBank/DDBJ databases">
        <authorList>
            <person name="Nowell W R."/>
        </authorList>
    </citation>
    <scope>NUCLEOTIDE SEQUENCE</scope>
</reference>
<evidence type="ECO:0000313" key="1">
    <source>
        <dbReference type="EMBL" id="CAF0944708.1"/>
    </source>
</evidence>
<sequence length="90" mass="10285">MFVTLTKNASQSAYNAFDSKLYIGFSGILKSDLSFFDLFMYILACWMSHPFVFKLSLPPIFVQNLVIKPNEKLYCHLPVHTSFGLHFAVS</sequence>
<protein>
    <submittedName>
        <fullName evidence="1">Uncharacterized protein</fullName>
    </submittedName>
</protein>
<organism evidence="1 3">
    <name type="scientific">Didymodactylos carnosus</name>
    <dbReference type="NCBI Taxonomy" id="1234261"/>
    <lineage>
        <taxon>Eukaryota</taxon>
        <taxon>Metazoa</taxon>
        <taxon>Spiralia</taxon>
        <taxon>Gnathifera</taxon>
        <taxon>Rotifera</taxon>
        <taxon>Eurotatoria</taxon>
        <taxon>Bdelloidea</taxon>
        <taxon>Philodinida</taxon>
        <taxon>Philodinidae</taxon>
        <taxon>Didymodactylos</taxon>
    </lineage>
</organism>
<accession>A0A8S2DF46</accession>
<comment type="caution">
    <text evidence="1">The sequence shown here is derived from an EMBL/GenBank/DDBJ whole genome shotgun (WGS) entry which is preliminary data.</text>
</comment>
<dbReference type="Proteomes" id="UP000682733">
    <property type="component" value="Unassembled WGS sequence"/>
</dbReference>
<evidence type="ECO:0000313" key="2">
    <source>
        <dbReference type="EMBL" id="CAF3719430.1"/>
    </source>
</evidence>
<name>A0A8S2DF46_9BILA</name>
<gene>
    <name evidence="1" type="ORF">OVA965_LOCUS11826</name>
    <name evidence="2" type="ORF">TMI583_LOCUS11830</name>
</gene>